<dbReference type="EMBL" id="ABEU02000005">
    <property type="status" value="NOT_ANNOTATED_CDS"/>
    <property type="molecule type" value="Genomic_DNA"/>
</dbReference>
<dbReference type="Gramene" id="Pp3c5_18060V3.1">
    <property type="protein sequence ID" value="Pp3c5_18060V3.1"/>
    <property type="gene ID" value="Pp3c5_18060"/>
</dbReference>
<feature type="domain" description="Protein kinase" evidence="5">
    <location>
        <begin position="4"/>
        <end position="245"/>
    </location>
</feature>
<evidence type="ECO:0000259" key="5">
    <source>
        <dbReference type="PROSITE" id="PS50011"/>
    </source>
</evidence>
<dbReference type="AlphaFoldDB" id="A0A7I4DS10"/>
<evidence type="ECO:0000256" key="3">
    <source>
        <dbReference type="ARBA" id="ARBA00047899"/>
    </source>
</evidence>
<name>A0A7I4DS10_PHYPA</name>
<comment type="catalytic activity">
    <reaction evidence="4">
        <text>L-seryl-[protein] + ATP = O-phospho-L-seryl-[protein] + ADP + H(+)</text>
        <dbReference type="Rhea" id="RHEA:17989"/>
        <dbReference type="Rhea" id="RHEA-COMP:9863"/>
        <dbReference type="Rhea" id="RHEA-COMP:11604"/>
        <dbReference type="ChEBI" id="CHEBI:15378"/>
        <dbReference type="ChEBI" id="CHEBI:29999"/>
        <dbReference type="ChEBI" id="CHEBI:30616"/>
        <dbReference type="ChEBI" id="CHEBI:83421"/>
        <dbReference type="ChEBI" id="CHEBI:456216"/>
        <dbReference type="EC" id="2.7.11.1"/>
    </reaction>
</comment>
<dbReference type="PANTHER" id="PTHR13902">
    <property type="entry name" value="SERINE/THREONINE-PROTEIN KINASE WNK WITH NO LYSINE -RELATED"/>
    <property type="match status" value="1"/>
</dbReference>
<reference evidence="6" key="3">
    <citation type="submission" date="2020-12" db="UniProtKB">
        <authorList>
            <consortium name="EnsemblPlants"/>
        </authorList>
    </citation>
    <scope>IDENTIFICATION</scope>
</reference>
<dbReference type="Pfam" id="PF00069">
    <property type="entry name" value="Pkinase"/>
    <property type="match status" value="1"/>
</dbReference>
<dbReference type="Gene3D" id="3.30.200.20">
    <property type="entry name" value="Phosphorylase Kinase, domain 1"/>
    <property type="match status" value="1"/>
</dbReference>
<dbReference type="InterPro" id="IPR000719">
    <property type="entry name" value="Prot_kinase_dom"/>
</dbReference>
<keyword evidence="7" id="KW-1185">Reference proteome</keyword>
<comment type="catalytic activity">
    <reaction evidence="3">
        <text>L-threonyl-[protein] + ATP = O-phospho-L-threonyl-[protein] + ADP + H(+)</text>
        <dbReference type="Rhea" id="RHEA:46608"/>
        <dbReference type="Rhea" id="RHEA-COMP:11060"/>
        <dbReference type="Rhea" id="RHEA-COMP:11605"/>
        <dbReference type="ChEBI" id="CHEBI:15378"/>
        <dbReference type="ChEBI" id="CHEBI:30013"/>
        <dbReference type="ChEBI" id="CHEBI:30616"/>
        <dbReference type="ChEBI" id="CHEBI:61977"/>
        <dbReference type="ChEBI" id="CHEBI:456216"/>
        <dbReference type="EC" id="2.7.11.1"/>
    </reaction>
</comment>
<evidence type="ECO:0000256" key="4">
    <source>
        <dbReference type="ARBA" id="ARBA00048679"/>
    </source>
</evidence>
<sequence>MQLLSYEEVLGRGSIKVVYNAFDKEQGSKVSWNHVALGADANPWQVHDLKCKMLQTLQHSKIISCKAADNPNMNVNITELFSSGTLADYYKLYGKHLKINTLKSWVKQIQSELEYLHTWKPPIVHRDIKCDNIFINGNTGEVKIGDMGFVKEIREVRLDMVVGTPEFMAPKLLDLDYNQLVDVYALGMSVLEMLTREYPYEECKNMREIFMKKINNPEARAFIMKCLALESKRPSVRDLRWDPFLVSSTICLSSSSTSFAHHSFGNAESSDGAQNSSSSSSSGRGAVTLLLVCSATLSFEHISINALFFLSSHYESTHLLLIVCV</sequence>
<evidence type="ECO:0000256" key="2">
    <source>
        <dbReference type="ARBA" id="ARBA00022527"/>
    </source>
</evidence>
<proteinExistence type="predicted"/>
<dbReference type="InterPro" id="IPR050588">
    <property type="entry name" value="WNK_Ser-Thr_kinase"/>
</dbReference>
<dbReference type="SMART" id="SM00220">
    <property type="entry name" value="S_TKc"/>
    <property type="match status" value="1"/>
</dbReference>
<dbReference type="InterPro" id="IPR011009">
    <property type="entry name" value="Kinase-like_dom_sf"/>
</dbReference>
<evidence type="ECO:0000313" key="7">
    <source>
        <dbReference type="Proteomes" id="UP000006727"/>
    </source>
</evidence>
<dbReference type="SUPFAM" id="SSF56112">
    <property type="entry name" value="Protein kinase-like (PK-like)"/>
    <property type="match status" value="1"/>
</dbReference>
<dbReference type="GO" id="GO:0005524">
    <property type="term" value="F:ATP binding"/>
    <property type="evidence" value="ECO:0007669"/>
    <property type="project" value="InterPro"/>
</dbReference>
<organism evidence="6 7">
    <name type="scientific">Physcomitrium patens</name>
    <name type="common">Spreading-leaved earth moss</name>
    <name type="synonym">Physcomitrella patens</name>
    <dbReference type="NCBI Taxonomy" id="3218"/>
    <lineage>
        <taxon>Eukaryota</taxon>
        <taxon>Viridiplantae</taxon>
        <taxon>Streptophyta</taxon>
        <taxon>Embryophyta</taxon>
        <taxon>Bryophyta</taxon>
        <taxon>Bryophytina</taxon>
        <taxon>Bryopsida</taxon>
        <taxon>Funariidae</taxon>
        <taxon>Funariales</taxon>
        <taxon>Funariaceae</taxon>
        <taxon>Physcomitrium</taxon>
    </lineage>
</organism>
<dbReference type="EC" id="2.7.11.1" evidence="1"/>
<accession>A0A7I4DS10</accession>
<dbReference type="PROSITE" id="PS00108">
    <property type="entry name" value="PROTEIN_KINASE_ST"/>
    <property type="match status" value="1"/>
</dbReference>
<evidence type="ECO:0000256" key="1">
    <source>
        <dbReference type="ARBA" id="ARBA00012513"/>
    </source>
</evidence>
<keyword evidence="2" id="KW-0418">Kinase</keyword>
<reference evidence="6 7" key="1">
    <citation type="journal article" date="2008" name="Science">
        <title>The Physcomitrella genome reveals evolutionary insights into the conquest of land by plants.</title>
        <authorList>
            <person name="Rensing S."/>
            <person name="Lang D."/>
            <person name="Zimmer A."/>
            <person name="Terry A."/>
            <person name="Salamov A."/>
            <person name="Shapiro H."/>
            <person name="Nishiyama T."/>
            <person name="Perroud P.-F."/>
            <person name="Lindquist E."/>
            <person name="Kamisugi Y."/>
            <person name="Tanahashi T."/>
            <person name="Sakakibara K."/>
            <person name="Fujita T."/>
            <person name="Oishi K."/>
            <person name="Shin-I T."/>
            <person name="Kuroki Y."/>
            <person name="Toyoda A."/>
            <person name="Suzuki Y."/>
            <person name="Hashimoto A."/>
            <person name="Yamaguchi K."/>
            <person name="Sugano A."/>
            <person name="Kohara Y."/>
            <person name="Fujiyama A."/>
            <person name="Anterola A."/>
            <person name="Aoki S."/>
            <person name="Ashton N."/>
            <person name="Barbazuk W.B."/>
            <person name="Barker E."/>
            <person name="Bennetzen J."/>
            <person name="Bezanilla M."/>
            <person name="Blankenship R."/>
            <person name="Cho S.H."/>
            <person name="Dutcher S."/>
            <person name="Estelle M."/>
            <person name="Fawcett J.A."/>
            <person name="Gundlach H."/>
            <person name="Hanada K."/>
            <person name="Heyl A."/>
            <person name="Hicks K.A."/>
            <person name="Hugh J."/>
            <person name="Lohr M."/>
            <person name="Mayer K."/>
            <person name="Melkozernov A."/>
            <person name="Murata T."/>
            <person name="Nelson D."/>
            <person name="Pils B."/>
            <person name="Prigge M."/>
            <person name="Reiss B."/>
            <person name="Renner T."/>
            <person name="Rombauts S."/>
            <person name="Rushton P."/>
            <person name="Sanderfoot A."/>
            <person name="Schween G."/>
            <person name="Shiu S.-H."/>
            <person name="Stueber K."/>
            <person name="Theodoulou F.L."/>
            <person name="Tu H."/>
            <person name="Van de Peer Y."/>
            <person name="Verrier P.J."/>
            <person name="Waters E."/>
            <person name="Wood A."/>
            <person name="Yang L."/>
            <person name="Cove D."/>
            <person name="Cuming A."/>
            <person name="Hasebe M."/>
            <person name="Lucas S."/>
            <person name="Mishler D.B."/>
            <person name="Reski R."/>
            <person name="Grigoriev I."/>
            <person name="Quatrano R.S."/>
            <person name="Boore J.L."/>
        </authorList>
    </citation>
    <scope>NUCLEOTIDE SEQUENCE [LARGE SCALE GENOMIC DNA]</scope>
    <source>
        <strain evidence="6 7">cv. Gransden 2004</strain>
    </source>
</reference>
<dbReference type="PROSITE" id="PS50011">
    <property type="entry name" value="PROTEIN_KINASE_DOM"/>
    <property type="match status" value="1"/>
</dbReference>
<dbReference type="InParanoid" id="A0A7I4DS10"/>
<dbReference type="InterPro" id="IPR008271">
    <property type="entry name" value="Ser/Thr_kinase_AS"/>
</dbReference>
<keyword evidence="2" id="KW-0808">Transferase</keyword>
<dbReference type="Proteomes" id="UP000006727">
    <property type="component" value="Chromosome 5"/>
</dbReference>
<keyword evidence="2" id="KW-0723">Serine/threonine-protein kinase</keyword>
<protein>
    <recommendedName>
        <fullName evidence="1">non-specific serine/threonine protein kinase</fullName>
        <ecNumber evidence="1">2.7.11.1</ecNumber>
    </recommendedName>
</protein>
<dbReference type="EnsemblPlants" id="Pp3c5_18060V3.1">
    <property type="protein sequence ID" value="Pp3c5_18060V3.1"/>
    <property type="gene ID" value="Pp3c5_18060"/>
</dbReference>
<evidence type="ECO:0000313" key="6">
    <source>
        <dbReference type="EnsemblPlants" id="Pp3c5_18060V3.1"/>
    </source>
</evidence>
<reference evidence="6 7" key="2">
    <citation type="journal article" date="2018" name="Plant J.">
        <title>The Physcomitrella patens chromosome-scale assembly reveals moss genome structure and evolution.</title>
        <authorList>
            <person name="Lang D."/>
            <person name="Ullrich K.K."/>
            <person name="Murat F."/>
            <person name="Fuchs J."/>
            <person name="Jenkins J."/>
            <person name="Haas F.B."/>
            <person name="Piednoel M."/>
            <person name="Gundlach H."/>
            <person name="Van Bel M."/>
            <person name="Meyberg R."/>
            <person name="Vives C."/>
            <person name="Morata J."/>
            <person name="Symeonidi A."/>
            <person name="Hiss M."/>
            <person name="Muchero W."/>
            <person name="Kamisugi Y."/>
            <person name="Saleh O."/>
            <person name="Blanc G."/>
            <person name="Decker E.L."/>
            <person name="van Gessel N."/>
            <person name="Grimwood J."/>
            <person name="Hayes R.D."/>
            <person name="Graham S.W."/>
            <person name="Gunter L.E."/>
            <person name="McDaniel S.F."/>
            <person name="Hoernstein S.N.W."/>
            <person name="Larsson A."/>
            <person name="Li F.W."/>
            <person name="Perroud P.F."/>
            <person name="Phillips J."/>
            <person name="Ranjan P."/>
            <person name="Rokshar D.S."/>
            <person name="Rothfels C.J."/>
            <person name="Schneider L."/>
            <person name="Shu S."/>
            <person name="Stevenson D.W."/>
            <person name="Thummler F."/>
            <person name="Tillich M."/>
            <person name="Villarreal Aguilar J.C."/>
            <person name="Widiez T."/>
            <person name="Wong G.K."/>
            <person name="Wymore A."/>
            <person name="Zhang Y."/>
            <person name="Zimmer A.D."/>
            <person name="Quatrano R.S."/>
            <person name="Mayer K.F.X."/>
            <person name="Goodstein D."/>
            <person name="Casacuberta J.M."/>
            <person name="Vandepoele K."/>
            <person name="Reski R."/>
            <person name="Cuming A.C."/>
            <person name="Tuskan G.A."/>
            <person name="Maumus F."/>
            <person name="Salse J."/>
            <person name="Schmutz J."/>
            <person name="Rensing S.A."/>
        </authorList>
    </citation>
    <scope>NUCLEOTIDE SEQUENCE [LARGE SCALE GENOMIC DNA]</scope>
    <source>
        <strain evidence="6 7">cv. Gransden 2004</strain>
    </source>
</reference>
<dbReference type="Gene3D" id="1.10.510.10">
    <property type="entry name" value="Transferase(Phosphotransferase) domain 1"/>
    <property type="match status" value="1"/>
</dbReference>
<dbReference type="GO" id="GO:0004674">
    <property type="term" value="F:protein serine/threonine kinase activity"/>
    <property type="evidence" value="ECO:0007669"/>
    <property type="project" value="UniProtKB-EC"/>
</dbReference>